<dbReference type="GeneID" id="92375406"/>
<dbReference type="PROSITE" id="PS50011">
    <property type="entry name" value="PROTEIN_KINASE_DOM"/>
    <property type="match status" value="1"/>
</dbReference>
<evidence type="ECO:0000256" key="6">
    <source>
        <dbReference type="SAM" id="MobiDB-lite"/>
    </source>
</evidence>
<keyword evidence="1" id="KW-0723">Serine/threonine-protein kinase</keyword>
<dbReference type="GO" id="GO:0004674">
    <property type="term" value="F:protein serine/threonine kinase activity"/>
    <property type="evidence" value="ECO:0007669"/>
    <property type="project" value="UniProtKB-KW"/>
</dbReference>
<evidence type="ECO:0000256" key="1">
    <source>
        <dbReference type="ARBA" id="ARBA00022527"/>
    </source>
</evidence>
<dbReference type="SUPFAM" id="SSF56112">
    <property type="entry name" value="Protein kinase-like (PK-like)"/>
    <property type="match status" value="1"/>
</dbReference>
<dbReference type="AlphaFoldDB" id="A0A1G4ICK9"/>
<keyword evidence="4 8" id="KW-0418">Kinase</keyword>
<dbReference type="CDD" id="cd14133">
    <property type="entry name" value="PKc_DYRK_like"/>
    <property type="match status" value="1"/>
</dbReference>
<dbReference type="EMBL" id="CZPT02001329">
    <property type="protein sequence ID" value="SCU69897.1"/>
    <property type="molecule type" value="Genomic_DNA"/>
</dbReference>
<evidence type="ECO:0000313" key="8">
    <source>
        <dbReference type="EMBL" id="SCU69897.1"/>
    </source>
</evidence>
<reference evidence="8" key="1">
    <citation type="submission" date="2016-09" db="EMBL/GenBank/DDBJ databases">
        <authorList>
            <person name="Hebert L."/>
            <person name="Moumen B."/>
        </authorList>
    </citation>
    <scope>NUCLEOTIDE SEQUENCE [LARGE SCALE GENOMIC DNA]</scope>
    <source>
        <strain evidence="8">OVI</strain>
    </source>
</reference>
<feature type="region of interest" description="Disordered" evidence="6">
    <location>
        <begin position="697"/>
        <end position="722"/>
    </location>
</feature>
<dbReference type="PANTHER" id="PTHR24058:SF124">
    <property type="entry name" value="PROTEIN KINASE SUPERFAMILY PROTEIN"/>
    <property type="match status" value="1"/>
</dbReference>
<dbReference type="PROSITE" id="PS00108">
    <property type="entry name" value="PROTEIN_KINASE_ST"/>
    <property type="match status" value="1"/>
</dbReference>
<keyword evidence="3" id="KW-0547">Nucleotide-binding</keyword>
<gene>
    <name evidence="8" type="ORF">TEOVI_000146600</name>
</gene>
<keyword evidence="2" id="KW-0808">Transferase</keyword>
<comment type="caution">
    <text evidence="8">The sequence shown here is derived from an EMBL/GenBank/DDBJ whole genome shotgun (WGS) entry which is preliminary data.</text>
</comment>
<dbReference type="RefSeq" id="XP_067080787.1">
    <property type="nucleotide sequence ID" value="XM_067224686.1"/>
</dbReference>
<evidence type="ECO:0000256" key="4">
    <source>
        <dbReference type="ARBA" id="ARBA00022777"/>
    </source>
</evidence>
<feature type="compositionally biased region" description="Acidic residues" evidence="6">
    <location>
        <begin position="210"/>
        <end position="227"/>
    </location>
</feature>
<sequence>MEPADGLKRCGASTDTIIEEIKALAKSMLESTEAIRRRSRNVESCKSYDALLSVLESTAPLTKHPARQQRTQGHNDVICEFPVTRGGGISGGATANNAKPGNCYAKKVSGDAAEFCESELDDTEAEVTSCSPEACGEDGHDLGGFYPNSKAQLFSACTMGADFSADSDDNVYDGVKTQVVFKAVDPALYQDISGCTWQPEPLLLHSETGEAVEDSSEDKDEDKESDYMDDAAVVGTKKVYRVPSFPFGGGITEGQARFLSKTFSETIRRGGLSSSKRPAHVTVKDFVGYKYDECATTDAERSRFKPVSPFEFVVELERGVMFDAVRAREERRQEFRRLAKEGKAPVTMGSFNLRVIMDPIKTGFEEEKTFPIERGTIVADRYQIVEMLGKATFSRAVRCYDLSQPIYEDDVKVEDKDRTATTDAQNRCVDTENGGVSNDAKKRKVVGYVEVCLKIINNSKDFFDQSLDEIRLLTLINKYKDPDKAHVIRLIDSFYYKEHTMLVTELLSDNLYEYSKYNREEEETFYFTIPRLRRIARQITEALTYVHSLSLIHADLKPENILFVSHRRCLIKVIDFGSSCFLSDHLSSYIQSRSYRAPEVILGCDYDGRIDVWSLGAILAELVTGEVLFTSETVPEMLARIVYVCGRPFPRRMLWEGRHTSKFINKFGCIYEQGNKDGDDPGEDSSYYYLYTPVPQSSGIKNPDAEGTDAENNGTRDTESLISEERPYRVLREKLAAHNVTDSAFISFVEACLTLDHKARPRSKDLLSHPFLAQVD</sequence>
<dbReference type="SMART" id="SM00220">
    <property type="entry name" value="S_TKc"/>
    <property type="match status" value="1"/>
</dbReference>
<evidence type="ECO:0000259" key="7">
    <source>
        <dbReference type="PROSITE" id="PS50011"/>
    </source>
</evidence>
<organism evidence="8 9">
    <name type="scientific">Trypanosoma equiperdum</name>
    <dbReference type="NCBI Taxonomy" id="5694"/>
    <lineage>
        <taxon>Eukaryota</taxon>
        <taxon>Discoba</taxon>
        <taxon>Euglenozoa</taxon>
        <taxon>Kinetoplastea</taxon>
        <taxon>Metakinetoplastina</taxon>
        <taxon>Trypanosomatida</taxon>
        <taxon>Trypanosomatidae</taxon>
        <taxon>Trypanosoma</taxon>
    </lineage>
</organism>
<dbReference type="Pfam" id="PF00069">
    <property type="entry name" value="Pkinase"/>
    <property type="match status" value="1"/>
</dbReference>
<dbReference type="InterPro" id="IPR011009">
    <property type="entry name" value="Kinase-like_dom_sf"/>
</dbReference>
<dbReference type="PANTHER" id="PTHR24058">
    <property type="entry name" value="DUAL SPECIFICITY PROTEIN KINASE"/>
    <property type="match status" value="1"/>
</dbReference>
<dbReference type="InterPro" id="IPR008271">
    <property type="entry name" value="Ser/Thr_kinase_AS"/>
</dbReference>
<dbReference type="Proteomes" id="UP000195570">
    <property type="component" value="Unassembled WGS sequence"/>
</dbReference>
<proteinExistence type="predicted"/>
<dbReference type="Gene3D" id="1.10.510.10">
    <property type="entry name" value="Transferase(Phosphotransferase) domain 1"/>
    <property type="match status" value="1"/>
</dbReference>
<protein>
    <submittedName>
        <fullName evidence="8">Protein kinase, putative</fullName>
    </submittedName>
</protein>
<dbReference type="Gene3D" id="3.30.200.20">
    <property type="entry name" value="Phosphorylase Kinase, domain 1"/>
    <property type="match status" value="1"/>
</dbReference>
<dbReference type="InterPro" id="IPR050494">
    <property type="entry name" value="Ser_Thr_dual-spec_kinase"/>
</dbReference>
<accession>A0A1G4ICK9</accession>
<evidence type="ECO:0000256" key="3">
    <source>
        <dbReference type="ARBA" id="ARBA00022741"/>
    </source>
</evidence>
<keyword evidence="5" id="KW-0067">ATP-binding</keyword>
<feature type="region of interest" description="Disordered" evidence="6">
    <location>
        <begin position="207"/>
        <end position="227"/>
    </location>
</feature>
<evidence type="ECO:0000256" key="5">
    <source>
        <dbReference type="ARBA" id="ARBA00022840"/>
    </source>
</evidence>
<evidence type="ECO:0000313" key="9">
    <source>
        <dbReference type="Proteomes" id="UP000195570"/>
    </source>
</evidence>
<dbReference type="VEuPathDB" id="TriTrypDB:TEOVI_000146600"/>
<dbReference type="GO" id="GO:0005524">
    <property type="term" value="F:ATP binding"/>
    <property type="evidence" value="ECO:0007669"/>
    <property type="project" value="UniProtKB-KW"/>
</dbReference>
<evidence type="ECO:0000256" key="2">
    <source>
        <dbReference type="ARBA" id="ARBA00022679"/>
    </source>
</evidence>
<name>A0A1G4ICK9_TRYEQ</name>
<keyword evidence="9" id="KW-1185">Reference proteome</keyword>
<dbReference type="InterPro" id="IPR000719">
    <property type="entry name" value="Prot_kinase_dom"/>
</dbReference>
<feature type="domain" description="Protein kinase" evidence="7">
    <location>
        <begin position="382"/>
        <end position="772"/>
    </location>
</feature>